<feature type="domain" description="HipA-like C-terminal" evidence="4">
    <location>
        <begin position="154"/>
        <end position="391"/>
    </location>
</feature>
<dbReference type="RefSeq" id="WP_083157023.1">
    <property type="nucleotide sequence ID" value="NZ_AP022560.1"/>
</dbReference>
<dbReference type="EMBL" id="AP022560">
    <property type="protein sequence ID" value="BBX04613.1"/>
    <property type="molecule type" value="Genomic_DNA"/>
</dbReference>
<keyword evidence="3 6" id="KW-0418">Kinase</keyword>
<name>A0AAD1HIB6_9MYCO</name>
<keyword evidence="2" id="KW-0808">Transferase</keyword>
<accession>A0AAD1HIB6</accession>
<dbReference type="KEGG" id="mmor:MMOR_55490"/>
<dbReference type="PANTHER" id="PTHR37419">
    <property type="entry name" value="SERINE/THREONINE-PROTEIN KINASE TOXIN HIPA"/>
    <property type="match status" value="1"/>
</dbReference>
<evidence type="ECO:0000259" key="4">
    <source>
        <dbReference type="Pfam" id="PF07804"/>
    </source>
</evidence>
<keyword evidence="7" id="KW-1185">Reference proteome</keyword>
<organism evidence="6 7">
    <name type="scientific">Mycolicibacterium moriokaense</name>
    <dbReference type="NCBI Taxonomy" id="39691"/>
    <lineage>
        <taxon>Bacteria</taxon>
        <taxon>Bacillati</taxon>
        <taxon>Actinomycetota</taxon>
        <taxon>Actinomycetes</taxon>
        <taxon>Mycobacteriales</taxon>
        <taxon>Mycobacteriaceae</taxon>
        <taxon>Mycolicibacterium</taxon>
    </lineage>
</organism>
<dbReference type="GO" id="GO:0005829">
    <property type="term" value="C:cytosol"/>
    <property type="evidence" value="ECO:0007669"/>
    <property type="project" value="TreeGrafter"/>
</dbReference>
<dbReference type="Pfam" id="PF13657">
    <property type="entry name" value="Couple_hipA"/>
    <property type="match status" value="1"/>
</dbReference>
<proteinExistence type="inferred from homology"/>
<dbReference type="NCBIfam" id="TIGR03071">
    <property type="entry name" value="couple_hipA"/>
    <property type="match status" value="1"/>
</dbReference>
<evidence type="ECO:0000259" key="5">
    <source>
        <dbReference type="Pfam" id="PF13657"/>
    </source>
</evidence>
<evidence type="ECO:0000313" key="7">
    <source>
        <dbReference type="Proteomes" id="UP000466681"/>
    </source>
</evidence>
<dbReference type="Gene3D" id="1.10.1070.20">
    <property type="match status" value="1"/>
</dbReference>
<dbReference type="GO" id="GO:0004674">
    <property type="term" value="F:protein serine/threonine kinase activity"/>
    <property type="evidence" value="ECO:0007669"/>
    <property type="project" value="TreeGrafter"/>
</dbReference>
<evidence type="ECO:0000256" key="1">
    <source>
        <dbReference type="ARBA" id="ARBA00010164"/>
    </source>
</evidence>
<dbReference type="InterPro" id="IPR012893">
    <property type="entry name" value="HipA-like_C"/>
</dbReference>
<sequence>MATRALAVWLYGVHIARLSEPSPFRLRLDFTTDALDTFGEGSRVLSLALPISQQPVRDAKARSSGYPVTAFVEGLLPEGNVRQHIASQAGLPVTDTMGLLEHVGAECAGAVQFLPDGDPPDVGRVRRLSDQEVTALVADLPTYRLPEGTTPQASLAGIQDKVLLAALPDGGWAWPESGAPSTHIIKPEPLTGALEHLIQTEDWALHVAAQAGISAADSRMAKFDRRDAIVITRYDRSTAGERFHQEDFCQALGLDPQAKYESTAESDRHGSRLKRVARLGAPRAHDPDRFRTALLEAVTFNVAIGNGDAHSKNYSVMIDRDGSVALAPIYDAAPTFYLDSRYKGTGHVINGKTSVDSVEATDLVDEAASWGTSHRRARATVESVMERIRTAVDQVPLPPGAERVMANLDELWTKRSWPAARPSVYRTKKAKALRR</sequence>
<reference evidence="6 7" key="1">
    <citation type="journal article" date="2019" name="Emerg. Microbes Infect.">
        <title>Comprehensive subspecies identification of 175 nontuberculous mycobacteria species based on 7547 genomic profiles.</title>
        <authorList>
            <person name="Matsumoto Y."/>
            <person name="Kinjo T."/>
            <person name="Motooka D."/>
            <person name="Nabeya D."/>
            <person name="Jung N."/>
            <person name="Uechi K."/>
            <person name="Horii T."/>
            <person name="Iida T."/>
            <person name="Fujita J."/>
            <person name="Nakamura S."/>
        </authorList>
    </citation>
    <scope>NUCLEOTIDE SEQUENCE [LARGE SCALE GENOMIC DNA]</scope>
    <source>
        <strain evidence="6 7">JCM 6375</strain>
    </source>
</reference>
<dbReference type="AlphaFoldDB" id="A0AAD1HIB6"/>
<dbReference type="PANTHER" id="PTHR37419:SF1">
    <property type="entry name" value="SERINE_THREONINE-PROTEIN KINASE TOXIN HIPA"/>
    <property type="match status" value="1"/>
</dbReference>
<evidence type="ECO:0000313" key="6">
    <source>
        <dbReference type="EMBL" id="BBX04613.1"/>
    </source>
</evidence>
<gene>
    <name evidence="6" type="ORF">MMOR_55490</name>
</gene>
<dbReference type="Proteomes" id="UP000466681">
    <property type="component" value="Chromosome"/>
</dbReference>
<evidence type="ECO:0000256" key="3">
    <source>
        <dbReference type="ARBA" id="ARBA00022777"/>
    </source>
</evidence>
<dbReference type="InterPro" id="IPR052028">
    <property type="entry name" value="HipA_Ser/Thr_kinase"/>
</dbReference>
<feature type="domain" description="HipA N-terminal subdomain 1" evidence="5">
    <location>
        <begin position="6"/>
        <end position="113"/>
    </location>
</feature>
<dbReference type="Pfam" id="PF07804">
    <property type="entry name" value="HipA_C"/>
    <property type="match status" value="1"/>
</dbReference>
<evidence type="ECO:0000256" key="2">
    <source>
        <dbReference type="ARBA" id="ARBA00022679"/>
    </source>
</evidence>
<comment type="similarity">
    <text evidence="1">Belongs to the HipA Ser/Thr kinase family.</text>
</comment>
<dbReference type="InterPro" id="IPR017508">
    <property type="entry name" value="HipA_N1"/>
</dbReference>
<protein>
    <submittedName>
        <fullName evidence="6">Kinase</fullName>
    </submittedName>
</protein>